<feature type="region of interest" description="Disordered" evidence="2">
    <location>
        <begin position="1428"/>
        <end position="1449"/>
    </location>
</feature>
<proteinExistence type="predicted"/>
<reference evidence="5" key="1">
    <citation type="submission" date="2013-10" db="EMBL/GenBank/DDBJ databases">
        <title>Genome sequencing of Onchocerca volvulus.</title>
        <authorList>
            <person name="Cotton J."/>
            <person name="Tsai J."/>
            <person name="Stanley E."/>
            <person name="Tracey A."/>
            <person name="Holroyd N."/>
            <person name="Lustigman S."/>
            <person name="Berriman M."/>
        </authorList>
    </citation>
    <scope>NUCLEOTIDE SEQUENCE</scope>
</reference>
<dbReference type="InterPro" id="IPR022033">
    <property type="entry name" value="Rav1p_C"/>
</dbReference>
<feature type="region of interest" description="Disordered" evidence="2">
    <location>
        <begin position="2312"/>
        <end position="2333"/>
    </location>
</feature>
<dbReference type="Pfam" id="PF00400">
    <property type="entry name" value="WD40"/>
    <property type="match status" value="3"/>
</dbReference>
<protein>
    <submittedName>
        <fullName evidence="4">WD_REPEATS_REGION domain-containing protein</fullName>
    </submittedName>
</protein>
<keyword evidence="1" id="KW-0853">WD repeat</keyword>
<sequence>MNVHQILTGALNRGDEVFSVGAIDDLSFTACAVGTNVVIFSSSFERVQVITPASCAEGLLVKCVAACCETGKIVATYNGLVRIYEPVTRTEDGTNTFTYHWVETYSIPLKSTVEKIQWNLQGLRLLICCGDVLHLYQNSLLSAALDVKVDTVTFGIVEGENGPENEEILSWECVWSQKLSAKPEFMASSPDGAYFATCGISDCLVKIWFQREKSGNIGNSENGISFDFIYVQHPQPVTGFEWRKIPRLMEYVQNVLLTWCEDSTVRIWKEAATIFLDFQTVTSTTEVVCIQNSATREHCSKKHSLRSTRAKTRIFLKKIMERKALAGEVIRPRISSFSRNTSLCEIASGNHIDSNPAFYLCATINAQNDCLLVLSCSSEQKPFMIHWLNNKEIVYGIGIERIMMETLFSDCSAEPSEVENSVKKSVLQTQNLLTDFLHANKEHDVEDTKMASTDRMEQEDEVLDGTFASNETTSSEDSMDLKLNILKREWKKSIDILFAVHPADGSLLTWTVEWLDDPLRQPTVSFTSRFPSAFSLSDATSLNPSLSVYYPRDFLHEQFTQKYSSDGISQIYERRNTNLLHLLTHHNNGSLNLWNLTFEDNGKFNTVVNISHASRMCGHRYKISQVIAHPVLPLVLTTSHYNYITQDTEETGKAELILWKVNPVGPLCKCGGVRELARMTSNSSDAFTAVTWLPVILSGSLLGSLSTSPSSSFVANSSGHINIYQAIVDAAEFLADIHACGGRNVSHSESSEIEAINVFSCSINNGKACDIQNKQNMKKMCKVVSTQSSAKPGCILLLSSINAASCADNVLLIHAFNECLLFSKDDVSDITDTSENLLIEKANISCYYLVLFEKEKDSLTRLRMWLINIVVVDFEGLGENEDALPVKDSLGSANEKNVNEDSFSKLQLTTSLIYDDLVVLPAGVSVISVEPSAGHLPSSNLYPTYRAPYLVLLACSDENVRFYECMRTTESDGLISYKWKTWEMISNTMNSNVEMDGQIYSISAAHSSRFACAYLPEGMTGAISSISGVKVGVFECESSGGVEWLREDTFIVNVRHRMSKELAENYFKESNTTISGMPISNVCLKWVSAEDGSHILTVALGTYIFLYTQVSQGAAQRNIVMMKEHDTHRRGPLRKTSSLANPETISTRLVGFIRRFVIGEELHVRWLCVRFLELKSADGLPPLPTTLSWVRDGLLIIGMQSEMRCYNQWNFKAEFPKKKRLEGVFKDLSKFKSSSHLALASLGITSHSSLDQLSKKSKQEPVALNKQKLYRDLLQRIYSVPHDLQTLLLKDEHVLEAISEEGLFEAARLASPILPQYHPKLLIELLNSGRTRVVKAILLHVLKSLKQLNVSKPNPLSRASSLRRLSLSSGDLEDSGQDITRGLSDAFDDSNLEYDELDGIPPLPLHILLSAGDPFSVAKEKTSEIQDDSLDGLLDMDSEPKKSRQNSLSMDNTHAVFASTSFTARHNRLLTEFLTHTHLPGLSSVDQMHLLAVADTLSHFSSDIMDKLTQANAGIQLHIFYVKNFDFAKECFTKRIFIFTALQATQPRIVGNAASGYATPTVGFETVDECGLRYLMAMKQHEYLLLCLPLQQKHSLRSRGLSPSQFIWALHSETETELLNAIPCLQKPTLLWEELRALGVAWWLKNTSSLRAIIEKTVKDTRMLDFFMHDFNEEKWKKAALKNAFIVLRKLQDLQLAIVIVRLCEKDYEDQNNLLRELLCKEIFGAEVTNIKDFDVTPRANRNPFIRSMAYWHLKEYVRAANTLVDEAGRVDLDASMEYSLSDIFNFYSFIRMHHLVIRQRLLNTGIQVGSTEKFLAVAKRLASVITPSERRLYFRTASAHMASGCPLLALDVLARLPKNLTVVESSPLSSAINEHTRLGSPKNDGSWNNRSNTIDWSASVSSVYVDEKLNLQLNDSVTENEVVVRKESIMEVISDNSNKEGDRNATLDVIAQHMKFTATLRLLVEELSTLANAFEVDGGQLRFQLLNWLEAGVNVLQKMCGYRSDYNNLKLDDITENEDEFNDDIISGVPLHKILHMDRVELSTRFHYALHRRRWLCVNHKLLRAFISYCTLHNSQSHRLTAALMELLLLLMEVQQDNGSSKLFSDKSLPMVHSFPLFIASVSPHKMFASSPLSFVKSLCSDILLSLVDFSEPPQIESSLTKIYKVYSLCQGLSSCLYQSLCDISNIYESSHGALARLSRITTANDDLKVTTSPSKWPGVDNLLAILSREKDEGAPQLRLLVLEAYIAVFASLFAYALATYDARWLFRLAAHNIDTKEFAILFGGGGEETQKVAPARSPGLPVKWTTAMSSGFSSNETRTEFDKNSLSKSSPSFRASFNTEVTGVEATISSSDSYSTNKSKSLEGQKPCEWISPKKSMVQFFAEKPESPEISGECCDSDEEQDESVVELEEQLQTKQHSDSEGFAWRLLRLALTHQQLYRMKSFLQLAGLEYSELPALSPRANAVFKLIENWAKQLEEHLYAMPGGCPSDLLPDLSIRKSDSSAELPLKKYNVLKETNNTPFEYSNLSMLPVKRIWLYLTRQDHILPLFIKHIFGSSDRQEESILRKSAAELENKDTVNVFKIVQREHEPIAAFCCSEVRPGWLVVSNTRELQEIDITALLDDAENLKLSSWLFNRTELDVALDGTKRDVFKENDDYQLITENRQQTTAINTMTPFIVDRSRKALIKMYKRQVNGIRRLDSHPTMPYYVSGSSDGSIRLWEWGVGQPFFTPRIAGQYAKVTKVVFSYNGSKFASVDNDGILCLWQTTQGLPIKKPFFVSSSNQKCHSKSAADVRFLGPTSSVLVTAGLSLSDENISLWDTLMPQSKALIHSWTTHPEGATSVMYLSSYQAIVSGGRHGELCIWDVRQRRLRTTVKCFENSSVKCLVGDPFQQIIVAGSSDGDIKIWNTDLVPLLVTSLDGEHIARGGFSLRQVASVVQGVQQLYVDPEIRLFSCGADCSLKIRSLRNIM</sequence>
<feature type="repeat" description="WD" evidence="1">
    <location>
        <begin position="2734"/>
        <end position="2775"/>
    </location>
</feature>
<dbReference type="PANTHER" id="PTHR13950:SF9">
    <property type="entry name" value="RABCONNECTIN-3A"/>
    <property type="match status" value="1"/>
</dbReference>
<evidence type="ECO:0000256" key="1">
    <source>
        <dbReference type="PROSITE-ProRule" id="PRU00221"/>
    </source>
</evidence>
<evidence type="ECO:0000313" key="5">
    <source>
        <dbReference type="Proteomes" id="UP000024404"/>
    </source>
</evidence>
<dbReference type="Gene3D" id="2.130.10.10">
    <property type="entry name" value="YVTN repeat-like/Quinoprotein amine dehydrogenase"/>
    <property type="match status" value="3"/>
</dbReference>
<keyword evidence="5" id="KW-1185">Reference proteome</keyword>
<evidence type="ECO:0000256" key="2">
    <source>
        <dbReference type="SAM" id="MobiDB-lite"/>
    </source>
</evidence>
<dbReference type="OMA" id="AENGNTC"/>
<dbReference type="InterPro" id="IPR015943">
    <property type="entry name" value="WD40/YVTN_repeat-like_dom_sf"/>
</dbReference>
<dbReference type="GO" id="GO:0007035">
    <property type="term" value="P:vacuolar acidification"/>
    <property type="evidence" value="ECO:0007669"/>
    <property type="project" value="TreeGrafter"/>
</dbReference>
<dbReference type="EnsemblMetazoa" id="OVOC4702.1">
    <property type="protein sequence ID" value="OVOC4702.1"/>
    <property type="gene ID" value="WBGene00241511"/>
</dbReference>
<feature type="compositionally biased region" description="Acidic residues" evidence="2">
    <location>
        <begin position="1428"/>
        <end position="1437"/>
    </location>
</feature>
<dbReference type="PANTHER" id="PTHR13950">
    <property type="entry name" value="RABCONNECTIN-RELATED"/>
    <property type="match status" value="1"/>
</dbReference>
<evidence type="ECO:0000313" key="4">
    <source>
        <dbReference type="EnsemblMetazoa" id="OVOC4702.1"/>
    </source>
</evidence>
<dbReference type="SUPFAM" id="SSF50978">
    <property type="entry name" value="WD40 repeat-like"/>
    <property type="match status" value="2"/>
</dbReference>
<dbReference type="PROSITE" id="PS50082">
    <property type="entry name" value="WD_REPEATS_2"/>
    <property type="match status" value="4"/>
</dbReference>
<dbReference type="GO" id="GO:0043291">
    <property type="term" value="C:RAVE complex"/>
    <property type="evidence" value="ECO:0007669"/>
    <property type="project" value="TreeGrafter"/>
</dbReference>
<accession>A0A8R1XYA3</accession>
<dbReference type="InterPro" id="IPR001680">
    <property type="entry name" value="WD40_rpt"/>
</dbReference>
<dbReference type="EMBL" id="CMVM020000142">
    <property type="status" value="NOT_ANNOTATED_CDS"/>
    <property type="molecule type" value="Genomic_DNA"/>
</dbReference>
<organism evidence="4 5">
    <name type="scientific">Onchocerca volvulus</name>
    <dbReference type="NCBI Taxonomy" id="6282"/>
    <lineage>
        <taxon>Eukaryota</taxon>
        <taxon>Metazoa</taxon>
        <taxon>Ecdysozoa</taxon>
        <taxon>Nematoda</taxon>
        <taxon>Chromadorea</taxon>
        <taxon>Rhabditida</taxon>
        <taxon>Spirurina</taxon>
        <taxon>Spiruromorpha</taxon>
        <taxon>Filarioidea</taxon>
        <taxon>Onchocercidae</taxon>
        <taxon>Onchocerca</taxon>
    </lineage>
</organism>
<feature type="repeat" description="WD" evidence="1">
    <location>
        <begin position="2833"/>
        <end position="2874"/>
    </location>
</feature>
<name>A0A8R1XYA3_ONCVO</name>
<feature type="repeat" description="WD" evidence="1">
    <location>
        <begin position="2690"/>
        <end position="2722"/>
    </location>
</feature>
<dbReference type="InterPro" id="IPR052208">
    <property type="entry name" value="DmX-like/RAVE_component"/>
</dbReference>
<evidence type="ECO:0000259" key="3">
    <source>
        <dbReference type="Pfam" id="PF12234"/>
    </source>
</evidence>
<feature type="domain" description="RAVE complex protein Rav1 C-terminal" evidence="3">
    <location>
        <begin position="1565"/>
        <end position="1657"/>
    </location>
</feature>
<dbReference type="Proteomes" id="UP000024404">
    <property type="component" value="Unassembled WGS sequence"/>
</dbReference>
<dbReference type="SMART" id="SM00320">
    <property type="entry name" value="WD40"/>
    <property type="match status" value="8"/>
</dbReference>
<feature type="repeat" description="WD" evidence="1">
    <location>
        <begin position="2880"/>
        <end position="2908"/>
    </location>
</feature>
<dbReference type="InterPro" id="IPR036322">
    <property type="entry name" value="WD40_repeat_dom_sf"/>
</dbReference>
<dbReference type="Pfam" id="PF12234">
    <property type="entry name" value="Rav1p_C"/>
    <property type="match status" value="1"/>
</dbReference>
<reference evidence="4" key="2">
    <citation type="submission" date="2022-06" db="UniProtKB">
        <authorList>
            <consortium name="EnsemblMetazoa"/>
        </authorList>
    </citation>
    <scope>IDENTIFICATION</scope>
</reference>